<accession>A0A2G9YT91</accession>
<evidence type="ECO:0000256" key="2">
    <source>
        <dbReference type="SAM" id="MobiDB-lite"/>
    </source>
</evidence>
<evidence type="ECO:0008006" key="5">
    <source>
        <dbReference type="Google" id="ProtNLM"/>
    </source>
</evidence>
<dbReference type="Pfam" id="PF14584">
    <property type="entry name" value="DUF4446"/>
    <property type="match status" value="1"/>
</dbReference>
<protein>
    <recommendedName>
        <fullName evidence="5">DUF4446 domain-containing protein</fullName>
    </recommendedName>
</protein>
<dbReference type="InterPro" id="IPR027981">
    <property type="entry name" value="DUF4446"/>
</dbReference>
<comment type="caution">
    <text evidence="3">The sequence shown here is derived from an EMBL/GenBank/DDBJ whole genome shotgun (WGS) entry which is preliminary data.</text>
</comment>
<gene>
    <name evidence="3" type="ORF">COX38_00820</name>
</gene>
<feature type="region of interest" description="Disordered" evidence="2">
    <location>
        <begin position="116"/>
        <end position="154"/>
    </location>
</feature>
<keyword evidence="1" id="KW-0175">Coiled coil</keyword>
<evidence type="ECO:0000313" key="3">
    <source>
        <dbReference type="EMBL" id="PIP22392.1"/>
    </source>
</evidence>
<reference evidence="3 4" key="1">
    <citation type="submission" date="2017-09" db="EMBL/GenBank/DDBJ databases">
        <title>Depth-based differentiation of microbial function through sediment-hosted aquifers and enrichment of novel symbionts in the deep terrestrial subsurface.</title>
        <authorList>
            <person name="Probst A.J."/>
            <person name="Ladd B."/>
            <person name="Jarett J.K."/>
            <person name="Geller-Mcgrath D.E."/>
            <person name="Sieber C.M."/>
            <person name="Emerson J.B."/>
            <person name="Anantharaman K."/>
            <person name="Thomas B.C."/>
            <person name="Malmstrom R."/>
            <person name="Stieglmeier M."/>
            <person name="Klingl A."/>
            <person name="Woyke T."/>
            <person name="Ryan C.M."/>
            <person name="Banfield J.F."/>
        </authorList>
    </citation>
    <scope>NUCLEOTIDE SEQUENCE [LARGE SCALE GENOMIC DNA]</scope>
    <source>
        <strain evidence="3">CG23_combo_of_CG06-09_8_20_14_all_39_25</strain>
    </source>
</reference>
<proteinExistence type="predicted"/>
<name>A0A2G9YT91_9BACT</name>
<feature type="coiled-coil region" evidence="1">
    <location>
        <begin position="9"/>
        <end position="43"/>
    </location>
</feature>
<dbReference type="AlphaFoldDB" id="A0A2G9YT91"/>
<evidence type="ECO:0000313" key="4">
    <source>
        <dbReference type="Proteomes" id="UP000229054"/>
    </source>
</evidence>
<dbReference type="EMBL" id="PCRN01000034">
    <property type="protein sequence ID" value="PIP22392.1"/>
    <property type="molecule type" value="Genomic_DNA"/>
</dbReference>
<dbReference type="Proteomes" id="UP000229054">
    <property type="component" value="Unassembled WGS sequence"/>
</dbReference>
<organism evidence="3 4">
    <name type="scientific">Candidatus Nealsonbacteria bacterium CG23_combo_of_CG06-09_8_20_14_all_39_25</name>
    <dbReference type="NCBI Taxonomy" id="1974723"/>
    <lineage>
        <taxon>Bacteria</taxon>
        <taxon>Candidatus Nealsoniibacteriota</taxon>
    </lineage>
</organism>
<evidence type="ECO:0000256" key="1">
    <source>
        <dbReference type="SAM" id="Coils"/>
    </source>
</evidence>
<sequence>MALNFFKKNKKEPENLKELLARFKDLEENSKKLAEKIESLQKEGQLTIQKVGIVRFNPFSEVGSDQSFSTALLDGNDSGIVITSLYTRGGNRVYGKPIKKGVSEYSLSEEEKEAIKKAISPEGEQAPYGVNKNNGSKKRRNNNSTTGGGGTRPC</sequence>